<evidence type="ECO:0000256" key="1">
    <source>
        <dbReference type="SAM" id="MobiDB-lite"/>
    </source>
</evidence>
<protein>
    <submittedName>
        <fullName evidence="2">Uncharacterized protein</fullName>
    </submittedName>
</protein>
<proteinExistence type="predicted"/>
<accession>A0A6C0ET85</accession>
<evidence type="ECO:0000313" key="2">
    <source>
        <dbReference type="EMBL" id="QHT32394.1"/>
    </source>
</evidence>
<name>A0A6C0ET85_9ZZZZ</name>
<sequence>MTFTGLTKSNYTRSNRTQNRSTSRRTPVETNQLKLKRVVLNPTRKHFNTFAKYQPKPQLNEHHVTQFLRGRTPQYTKFRLQNKFNSSNESNNSNELSICKYKERLDEQAKIVIEHERIIKRLMETFKKIKKFYKKQLYNERNGIHPKTNNKTSKTNNET</sequence>
<reference evidence="2" key="1">
    <citation type="journal article" date="2020" name="Nature">
        <title>Giant virus diversity and host interactions through global metagenomics.</title>
        <authorList>
            <person name="Schulz F."/>
            <person name="Roux S."/>
            <person name="Paez-Espino D."/>
            <person name="Jungbluth S."/>
            <person name="Walsh D.A."/>
            <person name="Denef V.J."/>
            <person name="McMahon K.D."/>
            <person name="Konstantinidis K.T."/>
            <person name="Eloe-Fadrosh E.A."/>
            <person name="Kyrpides N.C."/>
            <person name="Woyke T."/>
        </authorList>
    </citation>
    <scope>NUCLEOTIDE SEQUENCE</scope>
    <source>
        <strain evidence="2">GVMAG-M-3300009159-65</strain>
    </source>
</reference>
<feature type="compositionally biased region" description="Low complexity" evidence="1">
    <location>
        <begin position="9"/>
        <end position="25"/>
    </location>
</feature>
<feature type="region of interest" description="Disordered" evidence="1">
    <location>
        <begin position="1"/>
        <end position="30"/>
    </location>
</feature>
<organism evidence="2">
    <name type="scientific">viral metagenome</name>
    <dbReference type="NCBI Taxonomy" id="1070528"/>
    <lineage>
        <taxon>unclassified sequences</taxon>
        <taxon>metagenomes</taxon>
        <taxon>organismal metagenomes</taxon>
    </lineage>
</organism>
<dbReference type="AlphaFoldDB" id="A0A6C0ET85"/>
<dbReference type="EMBL" id="MN738937">
    <property type="protein sequence ID" value="QHT32394.1"/>
    <property type="molecule type" value="Genomic_DNA"/>
</dbReference>